<dbReference type="RefSeq" id="WP_137263841.1">
    <property type="nucleotide sequence ID" value="NZ_SZQL01000026.1"/>
</dbReference>
<feature type="transmembrane region" description="Helical" evidence="1">
    <location>
        <begin position="12"/>
        <end position="29"/>
    </location>
</feature>
<feature type="transmembrane region" description="Helical" evidence="1">
    <location>
        <begin position="49"/>
        <end position="69"/>
    </location>
</feature>
<protein>
    <recommendedName>
        <fullName evidence="4">Stationary phase survival protein SurE</fullName>
    </recommendedName>
</protein>
<accession>A0A4U3KRN1</accession>
<keyword evidence="1" id="KW-0472">Membrane</keyword>
<evidence type="ECO:0008006" key="4">
    <source>
        <dbReference type="Google" id="ProtNLM"/>
    </source>
</evidence>
<keyword evidence="1" id="KW-0812">Transmembrane</keyword>
<reference evidence="2 3" key="1">
    <citation type="submission" date="2019-05" db="EMBL/GenBank/DDBJ databases">
        <title>Panacibacter sp. strain 17mud1-8 Genome sequencing and assembly.</title>
        <authorList>
            <person name="Chhetri G."/>
        </authorList>
    </citation>
    <scope>NUCLEOTIDE SEQUENCE [LARGE SCALE GENOMIC DNA]</scope>
    <source>
        <strain evidence="2 3">17mud1-8</strain>
    </source>
</reference>
<comment type="caution">
    <text evidence="2">The sequence shown here is derived from an EMBL/GenBank/DDBJ whole genome shotgun (WGS) entry which is preliminary data.</text>
</comment>
<gene>
    <name evidence="2" type="ORF">FC093_21285</name>
</gene>
<evidence type="ECO:0000313" key="3">
    <source>
        <dbReference type="Proteomes" id="UP000305848"/>
    </source>
</evidence>
<dbReference type="AlphaFoldDB" id="A0A4U3KRN1"/>
<sequence>MILQKDNLRLGLVVGVIAPLFGMVIYYFWKFFPTFSIGDFLHVLVVQKTLITALISFSLLANAVVFTLYINTRRDRTAKGIFIITCIYAVAAFVLKMFLR</sequence>
<dbReference type="OrthoDB" id="678023at2"/>
<dbReference type="Proteomes" id="UP000305848">
    <property type="component" value="Unassembled WGS sequence"/>
</dbReference>
<dbReference type="EMBL" id="SZQL01000026">
    <property type="protein sequence ID" value="TKK64912.1"/>
    <property type="molecule type" value="Genomic_DNA"/>
</dbReference>
<keyword evidence="3" id="KW-1185">Reference proteome</keyword>
<proteinExistence type="predicted"/>
<evidence type="ECO:0000256" key="1">
    <source>
        <dbReference type="SAM" id="Phobius"/>
    </source>
</evidence>
<name>A0A4U3KRN1_9BACT</name>
<evidence type="ECO:0000313" key="2">
    <source>
        <dbReference type="EMBL" id="TKK64912.1"/>
    </source>
</evidence>
<organism evidence="2 3">
    <name type="scientific">Ilyomonas limi</name>
    <dbReference type="NCBI Taxonomy" id="2575867"/>
    <lineage>
        <taxon>Bacteria</taxon>
        <taxon>Pseudomonadati</taxon>
        <taxon>Bacteroidota</taxon>
        <taxon>Chitinophagia</taxon>
        <taxon>Chitinophagales</taxon>
        <taxon>Chitinophagaceae</taxon>
        <taxon>Ilyomonas</taxon>
    </lineage>
</organism>
<feature type="transmembrane region" description="Helical" evidence="1">
    <location>
        <begin position="81"/>
        <end position="99"/>
    </location>
</feature>
<keyword evidence="1" id="KW-1133">Transmembrane helix</keyword>